<reference evidence="8 9" key="1">
    <citation type="submission" date="2019-07" db="EMBL/GenBank/DDBJ databases">
        <title>Whole genome shotgun sequence of Thiobacillus plumbophilus NBRC 107929.</title>
        <authorList>
            <person name="Hosoyama A."/>
            <person name="Uohara A."/>
            <person name="Ohji S."/>
            <person name="Ichikawa N."/>
        </authorList>
    </citation>
    <scope>NUCLEOTIDE SEQUENCE [LARGE SCALE GENOMIC DNA]</scope>
    <source>
        <strain evidence="8 9">NBRC 107929</strain>
    </source>
</reference>
<feature type="transmembrane region" description="Helical" evidence="7">
    <location>
        <begin position="378"/>
        <end position="404"/>
    </location>
</feature>
<dbReference type="PANTHER" id="PTHR33567">
    <property type="entry name" value="CHROMATE ION TRANSPORTER (EUROFUNG)"/>
    <property type="match status" value="1"/>
</dbReference>
<comment type="similarity">
    <text evidence="2">Belongs to the chromate ion transporter (CHR) (TC 2.A.51) family.</text>
</comment>
<evidence type="ECO:0000256" key="6">
    <source>
        <dbReference type="ARBA" id="ARBA00023136"/>
    </source>
</evidence>
<dbReference type="Pfam" id="PF02417">
    <property type="entry name" value="Chromate_transp"/>
    <property type="match status" value="2"/>
</dbReference>
<dbReference type="EMBL" id="BKAD01000039">
    <property type="protein sequence ID" value="GEP31881.1"/>
    <property type="molecule type" value="Genomic_DNA"/>
</dbReference>
<dbReference type="RefSeq" id="WP_147074836.1">
    <property type="nucleotide sequence ID" value="NZ_AP021884.1"/>
</dbReference>
<comment type="subcellular location">
    <subcellularLocation>
        <location evidence="1">Cell membrane</location>
        <topology evidence="1">Multi-pass membrane protein</topology>
    </subcellularLocation>
</comment>
<evidence type="ECO:0000256" key="1">
    <source>
        <dbReference type="ARBA" id="ARBA00004651"/>
    </source>
</evidence>
<keyword evidence="4 7" id="KW-0812">Transmembrane</keyword>
<feature type="transmembrane region" description="Helical" evidence="7">
    <location>
        <begin position="206"/>
        <end position="226"/>
    </location>
</feature>
<dbReference type="GO" id="GO:0015109">
    <property type="term" value="F:chromate transmembrane transporter activity"/>
    <property type="evidence" value="ECO:0007669"/>
    <property type="project" value="InterPro"/>
</dbReference>
<keyword evidence="5 7" id="KW-1133">Transmembrane helix</keyword>
<evidence type="ECO:0000313" key="9">
    <source>
        <dbReference type="Proteomes" id="UP000321337"/>
    </source>
</evidence>
<dbReference type="InterPro" id="IPR003370">
    <property type="entry name" value="Chromate_transpt"/>
</dbReference>
<evidence type="ECO:0000256" key="2">
    <source>
        <dbReference type="ARBA" id="ARBA00005262"/>
    </source>
</evidence>
<evidence type="ECO:0000313" key="8">
    <source>
        <dbReference type="EMBL" id="GEP31881.1"/>
    </source>
</evidence>
<feature type="transmembrane region" description="Helical" evidence="7">
    <location>
        <begin position="341"/>
        <end position="358"/>
    </location>
</feature>
<organism evidence="8 9">
    <name type="scientific">Sulfuriferula plumbiphila</name>
    <dbReference type="NCBI Taxonomy" id="171865"/>
    <lineage>
        <taxon>Bacteria</taxon>
        <taxon>Pseudomonadati</taxon>
        <taxon>Pseudomonadota</taxon>
        <taxon>Betaproteobacteria</taxon>
        <taxon>Nitrosomonadales</taxon>
        <taxon>Sulfuricellaceae</taxon>
        <taxon>Sulfuriferula</taxon>
    </lineage>
</organism>
<evidence type="ECO:0000256" key="5">
    <source>
        <dbReference type="ARBA" id="ARBA00022989"/>
    </source>
</evidence>
<feature type="transmembrane region" description="Helical" evidence="7">
    <location>
        <begin position="154"/>
        <end position="186"/>
    </location>
</feature>
<dbReference type="NCBIfam" id="TIGR00937">
    <property type="entry name" value="2A51"/>
    <property type="match status" value="1"/>
</dbReference>
<dbReference type="Proteomes" id="UP000321337">
    <property type="component" value="Unassembled WGS sequence"/>
</dbReference>
<keyword evidence="6 7" id="KW-0472">Membrane</keyword>
<dbReference type="InterPro" id="IPR014047">
    <property type="entry name" value="Chr_Tranpt_l_chain"/>
</dbReference>
<proteinExistence type="inferred from homology"/>
<feature type="transmembrane region" description="Helical" evidence="7">
    <location>
        <begin position="20"/>
        <end position="41"/>
    </location>
</feature>
<dbReference type="PIRSF" id="PIRSF004810">
    <property type="entry name" value="ChrA"/>
    <property type="match status" value="1"/>
</dbReference>
<dbReference type="AlphaFoldDB" id="A0A512LCM1"/>
<keyword evidence="9" id="KW-1185">Reference proteome</keyword>
<comment type="caution">
    <text evidence="8">The sequence shown here is derived from an EMBL/GenBank/DDBJ whole genome shotgun (WGS) entry which is preliminary data.</text>
</comment>
<feature type="transmembrane region" description="Helical" evidence="7">
    <location>
        <begin position="122"/>
        <end position="142"/>
    </location>
</feature>
<protein>
    <submittedName>
        <fullName evidence="8">Chromate transporter</fullName>
    </submittedName>
</protein>
<gene>
    <name evidence="8" type="ORF">TPL01_30190</name>
</gene>
<keyword evidence="3" id="KW-1003">Cell membrane</keyword>
<name>A0A512LCM1_9PROT</name>
<evidence type="ECO:0000256" key="7">
    <source>
        <dbReference type="SAM" id="Phobius"/>
    </source>
</evidence>
<dbReference type="GO" id="GO:0005886">
    <property type="term" value="C:plasma membrane"/>
    <property type="evidence" value="ECO:0007669"/>
    <property type="project" value="UniProtKB-SubCell"/>
</dbReference>
<feature type="transmembrane region" description="Helical" evidence="7">
    <location>
        <begin position="304"/>
        <end position="329"/>
    </location>
</feature>
<evidence type="ECO:0000256" key="4">
    <source>
        <dbReference type="ARBA" id="ARBA00022692"/>
    </source>
</evidence>
<accession>A0A512LCM1</accession>
<dbReference type="PANTHER" id="PTHR33567:SF3">
    <property type="entry name" value="CHROMATE ION TRANSPORTER (EUROFUNG)"/>
    <property type="match status" value="1"/>
</dbReference>
<evidence type="ECO:0000256" key="3">
    <source>
        <dbReference type="ARBA" id="ARBA00022475"/>
    </source>
</evidence>
<feature type="transmembrane region" description="Helical" evidence="7">
    <location>
        <begin position="90"/>
        <end position="110"/>
    </location>
</feature>
<sequence length="405" mass="42575">MVLDSQATQAEQRTSLLDIFLIFLKLGCTSFGGPIAHLGYFRAEFVERRKWLNDHAYADLVALCQFLPGPASSQAGIALGLFRGGLPGALASWLGFTLPSAIALVLFGLVLTNLGSGTDGAWLHGLKVVAVAVVAQALWSMGKSLCPDRLRASIAVAGAVVAFWIPGVLGEIGVIVFGGLVGWLWLAPPASELPHSPFPLLLRKRTGAVVLLAFFVLLLLLPAVAAQTDSYAIHLFDSFFRAGSLVFGGGHVVLPVLQSQVVPAGWVSNDAFLAGYGAAQAVPGPLFTFAAYLGAVSSQSPHGWLGAAVALVAIFLPAFMLVIGALPLWEGARRHPAMQRAMLGVNAAVVGLLLAAFYQPVWTSAILSPADFSLAAGAFLLLVFWKTPPWLVVILCALLAGLGWH</sequence>
<feature type="transmembrane region" description="Helical" evidence="7">
    <location>
        <begin position="238"/>
        <end position="257"/>
    </location>
</feature>
<dbReference type="OrthoDB" id="8969999at2"/>